<comment type="pathway">
    <text evidence="3 8">Carbohydrate metabolism; tricarboxylic acid cycle; oxaloacetate from (S)-malate (quinone route): step 1/1.</text>
</comment>
<dbReference type="EC" id="1.1.5.4" evidence="8"/>
<name>A0ABW3NLY9_9BACI</name>
<dbReference type="Pfam" id="PF06039">
    <property type="entry name" value="Mqo"/>
    <property type="match status" value="1"/>
</dbReference>
<gene>
    <name evidence="8 9" type="primary">mqo</name>
    <name evidence="9" type="ORF">ACFQ19_16725</name>
</gene>
<dbReference type="NCBIfam" id="TIGR01320">
    <property type="entry name" value="mal_quin_oxido"/>
    <property type="match status" value="1"/>
</dbReference>
<evidence type="ECO:0000256" key="2">
    <source>
        <dbReference type="ARBA" id="ARBA00001974"/>
    </source>
</evidence>
<comment type="cofactor">
    <cofactor evidence="2 8">
        <name>FAD</name>
        <dbReference type="ChEBI" id="CHEBI:57692"/>
    </cofactor>
</comment>
<keyword evidence="5 8" id="KW-0285">Flavoprotein</keyword>
<accession>A0ABW3NLY9</accession>
<evidence type="ECO:0000313" key="9">
    <source>
        <dbReference type="EMBL" id="MFD1067655.1"/>
    </source>
</evidence>
<proteinExistence type="inferred from homology"/>
<dbReference type="PANTHER" id="PTHR43104:SF2">
    <property type="entry name" value="L-2-HYDROXYGLUTARATE DEHYDROGENASE, MITOCHONDRIAL"/>
    <property type="match status" value="1"/>
</dbReference>
<evidence type="ECO:0000256" key="8">
    <source>
        <dbReference type="HAMAP-Rule" id="MF_00212"/>
    </source>
</evidence>
<organism evidence="9 10">
    <name type="scientific">Oceanobacillus locisalsi</name>
    <dbReference type="NCBI Taxonomy" id="546107"/>
    <lineage>
        <taxon>Bacteria</taxon>
        <taxon>Bacillati</taxon>
        <taxon>Bacillota</taxon>
        <taxon>Bacilli</taxon>
        <taxon>Bacillales</taxon>
        <taxon>Bacillaceae</taxon>
        <taxon>Oceanobacillus</taxon>
    </lineage>
</organism>
<protein>
    <recommendedName>
        <fullName evidence="8">Probable malate:quinone oxidoreductase</fullName>
        <ecNumber evidence="8">1.1.5.4</ecNumber>
    </recommendedName>
    <alternativeName>
        <fullName evidence="8">MQO</fullName>
    </alternativeName>
    <alternativeName>
        <fullName evidence="8">Malate dehydrogenase [quinone]</fullName>
    </alternativeName>
</protein>
<dbReference type="NCBIfam" id="NF003606">
    <property type="entry name" value="PRK05257.2-1"/>
    <property type="match status" value="1"/>
</dbReference>
<evidence type="ECO:0000256" key="4">
    <source>
        <dbReference type="ARBA" id="ARBA00022532"/>
    </source>
</evidence>
<comment type="caution">
    <text evidence="9">The sequence shown here is derived from an EMBL/GenBank/DDBJ whole genome shotgun (WGS) entry which is preliminary data.</text>
</comment>
<evidence type="ECO:0000256" key="1">
    <source>
        <dbReference type="ARBA" id="ARBA00001139"/>
    </source>
</evidence>
<dbReference type="NCBIfam" id="NF009875">
    <property type="entry name" value="PRK13339.1"/>
    <property type="match status" value="1"/>
</dbReference>
<comment type="similarity">
    <text evidence="8">Belongs to the MQO family.</text>
</comment>
<sequence>MKTERSKTMNEKKKKDVILIGAGIMSTTLGTFLQKLEPNWNMKLFEKLDGAGKESTNEWNNAGTGHAALCELNYTVEKEDGSIDASKAVEINEQFEVSKQFWSYLVKSEEIQNLIRPLPHISFVQGEENVDFLRRRFEALSHLPMFKEMEFSDSPQELAKWIPLVTKGRTSEAPIAGTKVDLGTDVNFGELTRKLANNLEKNDNIEIHYNSTVTKFHRLNDGKWEVIVRNFKENTLESHIADFVFIGAGGNAIPLLQKTKIPESKQIGGFPISGAFLVCSNPEVVKQHEAKVYGKEPPGTPPMTVPHLDRRYHGDKDSLLFGPFAAIGPKFLKSGSNLDFLNSINSNNVLTMLAAGMKNIPLVKYSIQQMLMQKKDRMQELRKFIPEAKDKDWDLLIAGKRVQIIKDTNHSGRGYIQFGTEIIQSEDNSIVALLGESPGASTSVSIMLNVLRENFPEYMETWKPKIKEMIPSFDESLAENVQLLEKVQKSSSHYLALEHNNVTS</sequence>
<dbReference type="GO" id="GO:0008924">
    <property type="term" value="F:L-malate dehydrogenase (quinone) activity"/>
    <property type="evidence" value="ECO:0007669"/>
    <property type="project" value="UniProtKB-EC"/>
</dbReference>
<dbReference type="SUPFAM" id="SSF51905">
    <property type="entry name" value="FAD/NAD(P)-binding domain"/>
    <property type="match status" value="1"/>
</dbReference>
<comment type="catalytic activity">
    <reaction evidence="1 8">
        <text>(S)-malate + a quinone = a quinol + oxaloacetate</text>
        <dbReference type="Rhea" id="RHEA:46012"/>
        <dbReference type="ChEBI" id="CHEBI:15589"/>
        <dbReference type="ChEBI" id="CHEBI:16452"/>
        <dbReference type="ChEBI" id="CHEBI:24646"/>
        <dbReference type="ChEBI" id="CHEBI:132124"/>
        <dbReference type="EC" id="1.1.5.4"/>
    </reaction>
</comment>
<dbReference type="EMBL" id="JBHTKK010000025">
    <property type="protein sequence ID" value="MFD1067655.1"/>
    <property type="molecule type" value="Genomic_DNA"/>
</dbReference>
<evidence type="ECO:0000256" key="7">
    <source>
        <dbReference type="ARBA" id="ARBA00023002"/>
    </source>
</evidence>
<keyword evidence="6 8" id="KW-0274">FAD</keyword>
<dbReference type="NCBIfam" id="NF003605">
    <property type="entry name" value="PRK05257.1-4"/>
    <property type="match status" value="1"/>
</dbReference>
<keyword evidence="10" id="KW-1185">Reference proteome</keyword>
<dbReference type="PANTHER" id="PTHR43104">
    <property type="entry name" value="L-2-HYDROXYGLUTARATE DEHYDROGENASE, MITOCHONDRIAL"/>
    <property type="match status" value="1"/>
</dbReference>
<evidence type="ECO:0000256" key="5">
    <source>
        <dbReference type="ARBA" id="ARBA00022630"/>
    </source>
</evidence>
<reference evidence="10" key="1">
    <citation type="journal article" date="2019" name="Int. J. Syst. Evol. Microbiol.">
        <title>The Global Catalogue of Microorganisms (GCM) 10K type strain sequencing project: providing services to taxonomists for standard genome sequencing and annotation.</title>
        <authorList>
            <consortium name="The Broad Institute Genomics Platform"/>
            <consortium name="The Broad Institute Genome Sequencing Center for Infectious Disease"/>
            <person name="Wu L."/>
            <person name="Ma J."/>
        </authorList>
    </citation>
    <scope>NUCLEOTIDE SEQUENCE [LARGE SCALE GENOMIC DNA]</scope>
    <source>
        <strain evidence="10">CCUG 56608</strain>
    </source>
</reference>
<keyword evidence="7 8" id="KW-0560">Oxidoreductase</keyword>
<dbReference type="HAMAP" id="MF_00212">
    <property type="entry name" value="MQO"/>
    <property type="match status" value="1"/>
</dbReference>
<dbReference type="Proteomes" id="UP001597041">
    <property type="component" value="Unassembled WGS sequence"/>
</dbReference>
<evidence type="ECO:0000256" key="6">
    <source>
        <dbReference type="ARBA" id="ARBA00022827"/>
    </source>
</evidence>
<dbReference type="InterPro" id="IPR036188">
    <property type="entry name" value="FAD/NAD-bd_sf"/>
</dbReference>
<dbReference type="NCBIfam" id="NF003611">
    <property type="entry name" value="PRK05257.3-2"/>
    <property type="match status" value="1"/>
</dbReference>
<evidence type="ECO:0000256" key="3">
    <source>
        <dbReference type="ARBA" id="ARBA00005012"/>
    </source>
</evidence>
<dbReference type="NCBIfam" id="NF003604">
    <property type="entry name" value="PRK05257.1-3"/>
    <property type="match status" value="1"/>
</dbReference>
<keyword evidence="4 8" id="KW-0816">Tricarboxylic acid cycle</keyword>
<evidence type="ECO:0000313" key="10">
    <source>
        <dbReference type="Proteomes" id="UP001597041"/>
    </source>
</evidence>
<dbReference type="InterPro" id="IPR006231">
    <property type="entry name" value="MQO"/>
</dbReference>
<dbReference type="RefSeq" id="WP_379593797.1">
    <property type="nucleotide sequence ID" value="NZ_JBHTKK010000025.1"/>
</dbReference>